<dbReference type="EMBL" id="JAWIIV010000013">
    <property type="protein sequence ID" value="MEC4720752.1"/>
    <property type="molecule type" value="Genomic_DNA"/>
</dbReference>
<dbReference type="Proteomes" id="UP001352263">
    <property type="component" value="Unassembled WGS sequence"/>
</dbReference>
<dbReference type="Pfam" id="PF04392">
    <property type="entry name" value="ABC_sub_bind"/>
    <property type="match status" value="1"/>
</dbReference>
<dbReference type="CDD" id="cd06325">
    <property type="entry name" value="PBP1_ABC_unchar_transporter"/>
    <property type="match status" value="1"/>
</dbReference>
<reference evidence="1 2" key="1">
    <citation type="submission" date="2023-10" db="EMBL/GenBank/DDBJ databases">
        <title>Noviherbaspirillum sp. CPCC 100848 genome assembly.</title>
        <authorList>
            <person name="Li X.Y."/>
            <person name="Fang X.M."/>
        </authorList>
    </citation>
    <scope>NUCLEOTIDE SEQUENCE [LARGE SCALE GENOMIC DNA]</scope>
    <source>
        <strain evidence="1 2">CPCC 100848</strain>
    </source>
</reference>
<sequence length="334" mass="36607">MITLGLVGIPILSFAQQKFHITMVMPRDEQTIEVVYKDYLKKLNVDATYTFLRFSGKPGDVAELRASLQKLKTDLVYTWGTPTTLAVAGTSDSPNEDLARRNIPVVFVEVTDPVGTNIIQSFEKPGRNVTGITHVAPLAQQINTIKAYRPVKRVGYITNPAEPNSLLVLKGLAKVAAQHGFEVIDETLPLNDAGQPQASQIPAVVKRIADRKVDFLYIGPSTFLAFSHRDAVTQSALEQRLPTFCATESIVRQAKCLVGLFSNGANLGRFAAHKTAQILIQKKPADQIPSETLQRMSLLINMPVARQLDLYPPIGLLNVSEVISETAVRSAQAH</sequence>
<dbReference type="InterPro" id="IPR007487">
    <property type="entry name" value="ABC_transpt-TYRBP-like"/>
</dbReference>
<dbReference type="InterPro" id="IPR028082">
    <property type="entry name" value="Peripla_BP_I"/>
</dbReference>
<protein>
    <submittedName>
        <fullName evidence="1">ABC transporter substrate-binding protein</fullName>
    </submittedName>
</protein>
<organism evidence="1 2">
    <name type="scientific">Noviherbaspirillum album</name>
    <dbReference type="NCBI Taxonomy" id="3080276"/>
    <lineage>
        <taxon>Bacteria</taxon>
        <taxon>Pseudomonadati</taxon>
        <taxon>Pseudomonadota</taxon>
        <taxon>Betaproteobacteria</taxon>
        <taxon>Burkholderiales</taxon>
        <taxon>Oxalobacteraceae</taxon>
        <taxon>Noviherbaspirillum</taxon>
    </lineage>
</organism>
<dbReference type="RefSeq" id="WP_326507468.1">
    <property type="nucleotide sequence ID" value="NZ_JAWIIV010000013.1"/>
</dbReference>
<comment type="caution">
    <text evidence="1">The sequence shown here is derived from an EMBL/GenBank/DDBJ whole genome shotgun (WGS) entry which is preliminary data.</text>
</comment>
<dbReference type="SUPFAM" id="SSF53822">
    <property type="entry name" value="Periplasmic binding protein-like I"/>
    <property type="match status" value="1"/>
</dbReference>
<proteinExistence type="predicted"/>
<name>A0ABU6JAS5_9BURK</name>
<dbReference type="PANTHER" id="PTHR35271:SF1">
    <property type="entry name" value="ABC TRANSPORTER, SUBSTRATE-BINDING LIPOPROTEIN"/>
    <property type="match status" value="1"/>
</dbReference>
<gene>
    <name evidence="1" type="ORF">RY831_16430</name>
</gene>
<dbReference type="PANTHER" id="PTHR35271">
    <property type="entry name" value="ABC TRANSPORTER, SUBSTRATE-BINDING LIPOPROTEIN-RELATED"/>
    <property type="match status" value="1"/>
</dbReference>
<keyword evidence="2" id="KW-1185">Reference proteome</keyword>
<evidence type="ECO:0000313" key="1">
    <source>
        <dbReference type="EMBL" id="MEC4720752.1"/>
    </source>
</evidence>
<evidence type="ECO:0000313" key="2">
    <source>
        <dbReference type="Proteomes" id="UP001352263"/>
    </source>
</evidence>
<dbReference type="Gene3D" id="3.40.50.2300">
    <property type="match status" value="2"/>
</dbReference>
<accession>A0ABU6JAS5</accession>